<dbReference type="InterPro" id="IPR013783">
    <property type="entry name" value="Ig-like_fold"/>
</dbReference>
<gene>
    <name evidence="1" type="ORF">CPT_Salutena_088</name>
</gene>
<dbReference type="InterPro" id="IPR008964">
    <property type="entry name" value="Invasin/intimin_cell_adhesion"/>
</dbReference>
<protein>
    <submittedName>
        <fullName evidence="1">Uncharacterized protein</fullName>
    </submittedName>
</protein>
<dbReference type="SUPFAM" id="SSF49373">
    <property type="entry name" value="Invasin/intimin cell-adhesion fragments"/>
    <property type="match status" value="1"/>
</dbReference>
<proteinExistence type="predicted"/>
<dbReference type="EMBL" id="MT708548">
    <property type="protein sequence ID" value="QOV06217.1"/>
    <property type="molecule type" value="Genomic_DNA"/>
</dbReference>
<organism evidence="1 2">
    <name type="scientific">Streptomyces phage Salutena</name>
    <dbReference type="NCBI Taxonomy" id="2767576"/>
    <lineage>
        <taxon>Viruses</taxon>
        <taxon>Duplodnaviria</taxon>
        <taxon>Heunggongvirae</taxon>
        <taxon>Uroviricota</taxon>
        <taxon>Caudoviricetes</taxon>
        <taxon>Arquatrovirinae</taxon>
        <taxon>Salutenavirus</taxon>
        <taxon>Salutenavirus salutena</taxon>
    </lineage>
</organism>
<dbReference type="Gene3D" id="2.60.40.10">
    <property type="entry name" value="Immunoglobulins"/>
    <property type="match status" value="1"/>
</dbReference>
<name>A0A7S6R877_9CAUD</name>
<evidence type="ECO:0000313" key="1">
    <source>
        <dbReference type="EMBL" id="QOV06217.1"/>
    </source>
</evidence>
<dbReference type="Proteomes" id="UP000594184">
    <property type="component" value="Segment"/>
</dbReference>
<keyword evidence="2" id="KW-1185">Reference proteome</keyword>
<accession>A0A7S6R877</accession>
<sequence>MSNIIMPVATLSAKVNTDIAPLKVKVVDENGAPVQGVKLVFLTDNLDSDGEVTFDSFPLLTTGADGTVTSPVLHAGPIPTEFNVSVDRYGTSLGEVVVFHGTVTD</sequence>
<evidence type="ECO:0000313" key="2">
    <source>
        <dbReference type="Proteomes" id="UP000594184"/>
    </source>
</evidence>
<reference evidence="1 2" key="1">
    <citation type="submission" date="2020-07" db="EMBL/GenBank/DDBJ databases">
        <title>Complete genome sequence of Streptomyces phage Salutena.</title>
        <authorList>
            <person name="Kim J.H."/>
            <person name="Higbee T."/>
            <person name="Clark J.D."/>
            <person name="Le T."/>
            <person name="Burrowes B.H."/>
            <person name="Liu M."/>
        </authorList>
    </citation>
    <scope>NUCLEOTIDE SEQUENCE [LARGE SCALE GENOMIC DNA]</scope>
</reference>